<feature type="region of interest" description="Disordered" evidence="3">
    <location>
        <begin position="157"/>
        <end position="234"/>
    </location>
</feature>
<evidence type="ECO:0000313" key="5">
    <source>
        <dbReference type="Proteomes" id="UP001652741"/>
    </source>
</evidence>
<keyword evidence="2" id="KW-0175">Coiled coil</keyword>
<sequence length="446" mass="49908">MATMADCVGYQLQIASIMEVLANSAVVEICKIVDDGYSSLRSQMEQERVQIEREREQTEKEKYVLRRKLREMDVKMRSYERRLRRRDLRNEMHAVNFRPHEVSVSSIAMPVSNDQSRGPLATIEDHSQYHHMPQEDRTALSLIKQERVDSCGVDLKVEQNISSESRPTVPEPNDDDSERHNMADTHSSPTAATEDPTEPTRTSGSDTNLKSEMGTEGVNQRPQQPTGPDLSTEILNSPGLDLALMQERVLGHLGLSLAQAAAANAEAAGHPSCSYQTQADVESQSRQFPGSDMGVFAPFDMTAPPPPAPPANQRQPHEATTANEPMGCNFCGRIFHSQASLEVHQRVHTGQRPFSCPHCGKSFAQPNNLRVHLLIHSGERRYRCSICGKSFISSSHLKRHRTVHTQEKPYICSRCGQSFTQLCSVRRHRQQSRCGEPPHAQNELSA</sequence>
<accession>A0A1S3RCS4</accession>
<dbReference type="PANTHER" id="PTHR16515:SF35">
    <property type="entry name" value="FEZ FAMILY ZINC FINGER PROTEIN 2"/>
    <property type="match status" value="1"/>
</dbReference>
<keyword evidence="5" id="KW-1185">Reference proteome</keyword>
<dbReference type="InterPro" id="IPR036236">
    <property type="entry name" value="Znf_C2H2_sf"/>
</dbReference>
<dbReference type="GO" id="GO:0005634">
    <property type="term" value="C:nucleus"/>
    <property type="evidence" value="ECO:0007669"/>
    <property type="project" value="UniProtKB-SubCell"/>
</dbReference>
<feature type="coiled-coil region" evidence="2">
    <location>
        <begin position="37"/>
        <end position="68"/>
    </location>
</feature>
<dbReference type="PROSITE" id="PS50157">
    <property type="entry name" value="ZINC_FINGER_C2H2_2"/>
    <property type="match status" value="4"/>
</dbReference>
<feature type="domain" description="C2H2-type" evidence="4">
    <location>
        <begin position="410"/>
        <end position="438"/>
    </location>
</feature>
<dbReference type="SMART" id="SM00355">
    <property type="entry name" value="ZnF_C2H2"/>
    <property type="match status" value="4"/>
</dbReference>
<feature type="domain" description="C2H2-type" evidence="4">
    <location>
        <begin position="354"/>
        <end position="381"/>
    </location>
</feature>
<dbReference type="KEGG" id="sasa:106602189"/>
<dbReference type="GeneID" id="106602189"/>
<dbReference type="Proteomes" id="UP001652741">
    <property type="component" value="Chromosome ssa04"/>
</dbReference>
<feature type="domain" description="C2H2-type" evidence="4">
    <location>
        <begin position="382"/>
        <end position="409"/>
    </location>
</feature>
<proteinExistence type="predicted"/>
<evidence type="ECO:0000256" key="1">
    <source>
        <dbReference type="PROSITE-ProRule" id="PRU00042"/>
    </source>
</evidence>
<keyword evidence="1" id="KW-0479">Metal-binding</keyword>
<evidence type="ECO:0000256" key="3">
    <source>
        <dbReference type="SAM" id="MobiDB-lite"/>
    </source>
</evidence>
<dbReference type="RefSeq" id="XP_014050158.2">
    <property type="nucleotide sequence ID" value="XM_014194683.2"/>
</dbReference>
<dbReference type="PROSITE" id="PS00028">
    <property type="entry name" value="ZINC_FINGER_C2H2_1"/>
    <property type="match status" value="3"/>
</dbReference>
<feature type="region of interest" description="Disordered" evidence="3">
    <location>
        <begin position="299"/>
        <end position="322"/>
    </location>
</feature>
<keyword evidence="1" id="KW-0863">Zinc-finger</keyword>
<keyword evidence="1" id="KW-0862">Zinc</keyword>
<dbReference type="PaxDb" id="8030-ENSSSAP00000006352"/>
<dbReference type="Pfam" id="PF00096">
    <property type="entry name" value="zf-C2H2"/>
    <property type="match status" value="3"/>
</dbReference>
<dbReference type="InterPro" id="IPR013087">
    <property type="entry name" value="Znf_C2H2_type"/>
</dbReference>
<dbReference type="GO" id="GO:0008270">
    <property type="term" value="F:zinc ion binding"/>
    <property type="evidence" value="ECO:0007669"/>
    <property type="project" value="UniProtKB-KW"/>
</dbReference>
<dbReference type="InterPro" id="IPR050331">
    <property type="entry name" value="Zinc_finger"/>
</dbReference>
<dbReference type="GO" id="GO:0010468">
    <property type="term" value="P:regulation of gene expression"/>
    <property type="evidence" value="ECO:0007669"/>
    <property type="project" value="TreeGrafter"/>
</dbReference>
<organism evidence="5 6">
    <name type="scientific">Salmo salar</name>
    <name type="common">Atlantic salmon</name>
    <dbReference type="NCBI Taxonomy" id="8030"/>
    <lineage>
        <taxon>Eukaryota</taxon>
        <taxon>Metazoa</taxon>
        <taxon>Chordata</taxon>
        <taxon>Craniata</taxon>
        <taxon>Vertebrata</taxon>
        <taxon>Euteleostomi</taxon>
        <taxon>Actinopterygii</taxon>
        <taxon>Neopterygii</taxon>
        <taxon>Teleostei</taxon>
        <taxon>Protacanthopterygii</taxon>
        <taxon>Salmoniformes</taxon>
        <taxon>Salmonidae</taxon>
        <taxon>Salmoninae</taxon>
        <taxon>Salmo</taxon>
    </lineage>
</organism>
<evidence type="ECO:0000259" key="4">
    <source>
        <dbReference type="PROSITE" id="PS50157"/>
    </source>
</evidence>
<dbReference type="GO" id="GO:0003677">
    <property type="term" value="F:DNA binding"/>
    <property type="evidence" value="ECO:0007669"/>
    <property type="project" value="UniProtKB-KW"/>
</dbReference>
<dbReference type="AlphaFoldDB" id="A0A1S3RCS4"/>
<protein>
    <submittedName>
        <fullName evidence="6">Zinc finger protein 792</fullName>
    </submittedName>
</protein>
<dbReference type="Bgee" id="ENSSSAG00000003164">
    <property type="expression patterns" value="Expressed in ovary and 25 other cell types or tissues"/>
</dbReference>
<evidence type="ECO:0000313" key="6">
    <source>
        <dbReference type="RefSeq" id="XP_014050158.2"/>
    </source>
</evidence>
<feature type="compositionally biased region" description="Polar residues" evidence="3">
    <location>
        <begin position="312"/>
        <end position="322"/>
    </location>
</feature>
<gene>
    <name evidence="6" type="primary">LOC106602189</name>
</gene>
<dbReference type="Gene3D" id="3.30.160.60">
    <property type="entry name" value="Classic Zinc Finger"/>
    <property type="match status" value="4"/>
</dbReference>
<feature type="compositionally biased region" description="Polar residues" evidence="3">
    <location>
        <begin position="217"/>
        <end position="226"/>
    </location>
</feature>
<dbReference type="SUPFAM" id="SSF57667">
    <property type="entry name" value="beta-beta-alpha zinc fingers"/>
    <property type="match status" value="2"/>
</dbReference>
<dbReference type="PANTHER" id="PTHR16515">
    <property type="entry name" value="PR DOMAIN ZINC FINGER PROTEIN"/>
    <property type="match status" value="1"/>
</dbReference>
<name>A0A1S3RCS4_SALSA</name>
<feature type="compositionally biased region" description="Low complexity" evidence="3">
    <location>
        <begin position="189"/>
        <end position="202"/>
    </location>
</feature>
<feature type="domain" description="C2H2-type" evidence="4">
    <location>
        <begin position="326"/>
        <end position="353"/>
    </location>
</feature>
<reference evidence="6" key="1">
    <citation type="submission" date="2025-08" db="UniProtKB">
        <authorList>
            <consortium name="RefSeq"/>
        </authorList>
    </citation>
    <scope>IDENTIFICATION</scope>
</reference>
<evidence type="ECO:0000256" key="2">
    <source>
        <dbReference type="SAM" id="Coils"/>
    </source>
</evidence>